<dbReference type="GeneID" id="97182365"/>
<dbReference type="EMBL" id="UAUU01000011">
    <property type="protein sequence ID" value="SPZ91799.1"/>
    <property type="molecule type" value="Genomic_DNA"/>
</dbReference>
<organism evidence="1 2">
    <name type="scientific">Sphingobacterium multivorum</name>
    <dbReference type="NCBI Taxonomy" id="28454"/>
    <lineage>
        <taxon>Bacteria</taxon>
        <taxon>Pseudomonadati</taxon>
        <taxon>Bacteroidota</taxon>
        <taxon>Sphingobacteriia</taxon>
        <taxon>Sphingobacteriales</taxon>
        <taxon>Sphingobacteriaceae</taxon>
        <taxon>Sphingobacterium</taxon>
    </lineage>
</organism>
<dbReference type="Gene3D" id="2.60.40.3680">
    <property type="match status" value="1"/>
</dbReference>
<dbReference type="Proteomes" id="UP000251241">
    <property type="component" value="Unassembled WGS sequence"/>
</dbReference>
<protein>
    <submittedName>
        <fullName evidence="1">Uncharacterized protein</fullName>
    </submittedName>
</protein>
<accession>A0A2X2LEK8</accession>
<dbReference type="AlphaFoldDB" id="A0A2X2LEK8"/>
<dbReference type="RefSeq" id="WP_146753110.1">
    <property type="nucleotide sequence ID" value="NZ_CP069793.1"/>
</dbReference>
<evidence type="ECO:0000313" key="2">
    <source>
        <dbReference type="Proteomes" id="UP000251241"/>
    </source>
</evidence>
<evidence type="ECO:0000313" key="1">
    <source>
        <dbReference type="EMBL" id="SPZ91799.1"/>
    </source>
</evidence>
<name>A0A2X2LEK8_SPHMU</name>
<sequence length="356" mass="41636">MKYKILITIVYLLLAVMTLFANMANPMSPHSITGQLVPAGKVSVTSERIDIRLLTDTSDDHADYQSHFNIVYNIHAEEAIELPLVFLALNMNGLDRLLVNQNEIEGKKMDQPGSKFPFLRLKDGYYELSYDSDEWKRISLNDAFYFTAKLHKGDNSIQVQYRAYMGYDRRDIRTRYKIDYLLFPSRYWSSFGPIELYLHLDGKMEVLTQDLGTAKLQTDSIVHWRIDQVEKKERFHIEVVLKTSLLAKVILWISPDVLALIGSLFLLYLHIRYIYLKYKTGKYRYALLIGNLVIPSSFYLFIWFWSSLANYFVNGVFDEKSRGFILLVIFTLPLIYLVYDLVLLIIDRSIRARLSR</sequence>
<gene>
    <name evidence="1" type="ORF">NCTC11343_03842</name>
</gene>
<proteinExistence type="predicted"/>
<reference evidence="1 2" key="1">
    <citation type="submission" date="2018-06" db="EMBL/GenBank/DDBJ databases">
        <authorList>
            <consortium name="Pathogen Informatics"/>
            <person name="Doyle S."/>
        </authorList>
    </citation>
    <scope>NUCLEOTIDE SEQUENCE [LARGE SCALE GENOMIC DNA]</scope>
    <source>
        <strain evidence="1 2">NCTC11343</strain>
    </source>
</reference>